<feature type="transmembrane region" description="Helical" evidence="1">
    <location>
        <begin position="7"/>
        <end position="27"/>
    </location>
</feature>
<dbReference type="AlphaFoldDB" id="A0A8D8VU14"/>
<feature type="transmembrane region" description="Helical" evidence="1">
    <location>
        <begin position="82"/>
        <end position="101"/>
    </location>
</feature>
<keyword evidence="1" id="KW-0812">Transmembrane</keyword>
<sequence>MFGGTPCIVWYVGILYCCYCILQYYYVVLLSKVSLALSCIETEKRVLNPRFIFTQTILSLTEVLDYLKPELYTNIILRPATIAQLGTFSHLIFRLFSIFCLRK</sequence>
<accession>A0A8D8VU14</accession>
<name>A0A8D8VU14_9HEMI</name>
<dbReference type="EMBL" id="HBUF01083291">
    <property type="protein sequence ID" value="CAG6633650.1"/>
    <property type="molecule type" value="Transcribed_RNA"/>
</dbReference>
<proteinExistence type="predicted"/>
<keyword evidence="1" id="KW-1133">Transmembrane helix</keyword>
<keyword evidence="1" id="KW-0472">Membrane</keyword>
<protein>
    <submittedName>
        <fullName evidence="2">Uncharacterized protein</fullName>
    </submittedName>
</protein>
<evidence type="ECO:0000256" key="1">
    <source>
        <dbReference type="SAM" id="Phobius"/>
    </source>
</evidence>
<reference evidence="2" key="1">
    <citation type="submission" date="2021-05" db="EMBL/GenBank/DDBJ databases">
        <authorList>
            <person name="Alioto T."/>
            <person name="Alioto T."/>
            <person name="Gomez Garrido J."/>
        </authorList>
    </citation>
    <scope>NUCLEOTIDE SEQUENCE</scope>
</reference>
<organism evidence="2">
    <name type="scientific">Cacopsylla melanoneura</name>
    <dbReference type="NCBI Taxonomy" id="428564"/>
    <lineage>
        <taxon>Eukaryota</taxon>
        <taxon>Metazoa</taxon>
        <taxon>Ecdysozoa</taxon>
        <taxon>Arthropoda</taxon>
        <taxon>Hexapoda</taxon>
        <taxon>Insecta</taxon>
        <taxon>Pterygota</taxon>
        <taxon>Neoptera</taxon>
        <taxon>Paraneoptera</taxon>
        <taxon>Hemiptera</taxon>
        <taxon>Sternorrhyncha</taxon>
        <taxon>Psylloidea</taxon>
        <taxon>Psyllidae</taxon>
        <taxon>Psyllinae</taxon>
        <taxon>Cacopsylla</taxon>
    </lineage>
</organism>
<evidence type="ECO:0000313" key="2">
    <source>
        <dbReference type="EMBL" id="CAG6633650.1"/>
    </source>
</evidence>